<evidence type="ECO:0000256" key="1">
    <source>
        <dbReference type="ARBA" id="ARBA00022884"/>
    </source>
</evidence>
<evidence type="ECO:0000313" key="5">
    <source>
        <dbReference type="Proteomes" id="UP000287651"/>
    </source>
</evidence>
<feature type="domain" description="RRM" evidence="3">
    <location>
        <begin position="11"/>
        <end position="52"/>
    </location>
</feature>
<dbReference type="SUPFAM" id="SSF54928">
    <property type="entry name" value="RNA-binding domain, RBD"/>
    <property type="match status" value="1"/>
</dbReference>
<keyword evidence="1" id="KW-0694">RNA-binding</keyword>
<feature type="signal peptide" evidence="2">
    <location>
        <begin position="1"/>
        <end position="16"/>
    </location>
</feature>
<dbReference type="InterPro" id="IPR012677">
    <property type="entry name" value="Nucleotide-bd_a/b_plait_sf"/>
</dbReference>
<name>A0A427AL81_ENSVE</name>
<organism evidence="4 5">
    <name type="scientific">Ensete ventricosum</name>
    <name type="common">Abyssinian banana</name>
    <name type="synonym">Musa ensete</name>
    <dbReference type="NCBI Taxonomy" id="4639"/>
    <lineage>
        <taxon>Eukaryota</taxon>
        <taxon>Viridiplantae</taxon>
        <taxon>Streptophyta</taxon>
        <taxon>Embryophyta</taxon>
        <taxon>Tracheophyta</taxon>
        <taxon>Spermatophyta</taxon>
        <taxon>Magnoliopsida</taxon>
        <taxon>Liliopsida</taxon>
        <taxon>Zingiberales</taxon>
        <taxon>Musaceae</taxon>
        <taxon>Ensete</taxon>
    </lineage>
</organism>
<gene>
    <name evidence="4" type="ORF">B296_00027605</name>
</gene>
<dbReference type="Gene3D" id="3.30.70.330">
    <property type="match status" value="1"/>
</dbReference>
<feature type="chain" id="PRO_5019244527" description="RRM domain-containing protein" evidence="2">
    <location>
        <begin position="17"/>
        <end position="147"/>
    </location>
</feature>
<sequence length="147" mass="16721">MLIFCLFLLSTARVVTDRVSGYSKGFGFVRYATLADAAEGIKGMDGKCFGKFTQHQNASSFSLSHAFFFGCSFLMVGLFLPSMQDRDSPHQHRHRLRHLRNHHMVISRAKVFHCLGYSWGLELIEADTCDNVHLLSAWDAVIIKFYN</sequence>
<accession>A0A427AL81</accession>
<dbReference type="PANTHER" id="PTHR48029">
    <property type="entry name" value="NUCLEOLAR PROTEIN 8"/>
    <property type="match status" value="1"/>
</dbReference>
<proteinExistence type="predicted"/>
<dbReference type="EMBL" id="AMZH03002035">
    <property type="protein sequence ID" value="RRT77017.1"/>
    <property type="molecule type" value="Genomic_DNA"/>
</dbReference>
<dbReference type="GO" id="GO:0003723">
    <property type="term" value="F:RNA binding"/>
    <property type="evidence" value="ECO:0007669"/>
    <property type="project" value="UniProtKB-KW"/>
</dbReference>
<dbReference type="Pfam" id="PF00076">
    <property type="entry name" value="RRM_1"/>
    <property type="match status" value="1"/>
</dbReference>
<reference evidence="4 5" key="1">
    <citation type="journal article" date="2014" name="Agronomy (Basel)">
        <title>A Draft Genome Sequence for Ensete ventricosum, the Drought-Tolerant Tree Against Hunger.</title>
        <authorList>
            <person name="Harrison J."/>
            <person name="Moore K.A."/>
            <person name="Paszkiewicz K."/>
            <person name="Jones T."/>
            <person name="Grant M."/>
            <person name="Ambacheew D."/>
            <person name="Muzemil S."/>
            <person name="Studholme D.J."/>
        </authorList>
    </citation>
    <scope>NUCLEOTIDE SEQUENCE [LARGE SCALE GENOMIC DNA]</scope>
</reference>
<dbReference type="InterPro" id="IPR035979">
    <property type="entry name" value="RBD_domain_sf"/>
</dbReference>
<dbReference type="Proteomes" id="UP000287651">
    <property type="component" value="Unassembled WGS sequence"/>
</dbReference>
<evidence type="ECO:0000313" key="4">
    <source>
        <dbReference type="EMBL" id="RRT77017.1"/>
    </source>
</evidence>
<keyword evidence="2" id="KW-0732">Signal</keyword>
<dbReference type="InterPro" id="IPR000504">
    <property type="entry name" value="RRM_dom"/>
</dbReference>
<evidence type="ECO:0000259" key="3">
    <source>
        <dbReference type="Pfam" id="PF00076"/>
    </source>
</evidence>
<dbReference type="AlphaFoldDB" id="A0A427AL81"/>
<protein>
    <recommendedName>
        <fullName evidence="3">RRM domain-containing protein</fullName>
    </recommendedName>
</protein>
<comment type="caution">
    <text evidence="4">The sequence shown here is derived from an EMBL/GenBank/DDBJ whole genome shotgun (WGS) entry which is preliminary data.</text>
</comment>
<evidence type="ECO:0000256" key="2">
    <source>
        <dbReference type="SAM" id="SignalP"/>
    </source>
</evidence>
<dbReference type="PANTHER" id="PTHR48029:SF1">
    <property type="entry name" value="NUCLEOLAR PROTEIN 8"/>
    <property type="match status" value="1"/>
</dbReference>